<organism evidence="2 3">
    <name type="scientific">Tsukamurella soli</name>
    <dbReference type="NCBI Taxonomy" id="644556"/>
    <lineage>
        <taxon>Bacteria</taxon>
        <taxon>Bacillati</taxon>
        <taxon>Actinomycetota</taxon>
        <taxon>Actinomycetes</taxon>
        <taxon>Mycobacteriales</taxon>
        <taxon>Tsukamurellaceae</taxon>
        <taxon>Tsukamurella</taxon>
    </lineage>
</organism>
<comment type="caution">
    <text evidence="2">The sequence shown here is derived from an EMBL/GenBank/DDBJ whole genome shotgun (WGS) entry which is preliminary data.</text>
</comment>
<feature type="transmembrane region" description="Helical" evidence="1">
    <location>
        <begin position="128"/>
        <end position="150"/>
    </location>
</feature>
<evidence type="ECO:0008006" key="4">
    <source>
        <dbReference type="Google" id="ProtNLM"/>
    </source>
</evidence>
<proteinExistence type="predicted"/>
<sequence>MRNTPDRQRLRRFDSPPLRANVFDAAEAAARRSRGARVALWCVAVLVVAIAVWALVYGTVQFRSHALCGTVRMNPTDACEVSGGPRSGEYIIAYRPNGLRTVQDPMIPTGHRLRSAAQMLSDTRSDGAFTALGGLLLVALGARWGFAAAAPLRDRRRGRRAPAASVR</sequence>
<accession>A0ABP8K2U0</accession>
<keyword evidence="1" id="KW-0812">Transmembrane</keyword>
<protein>
    <recommendedName>
        <fullName evidence="4">DUF3592 domain-containing protein</fullName>
    </recommendedName>
</protein>
<evidence type="ECO:0000313" key="2">
    <source>
        <dbReference type="EMBL" id="GAA4399815.1"/>
    </source>
</evidence>
<dbReference type="Proteomes" id="UP001500635">
    <property type="component" value="Unassembled WGS sequence"/>
</dbReference>
<gene>
    <name evidence="2" type="ORF">GCM10023147_37750</name>
</gene>
<dbReference type="RefSeq" id="WP_344998895.1">
    <property type="nucleotide sequence ID" value="NZ_BAABFR010000074.1"/>
</dbReference>
<feature type="transmembrane region" description="Helical" evidence="1">
    <location>
        <begin position="38"/>
        <end position="57"/>
    </location>
</feature>
<name>A0ABP8K2U0_9ACTN</name>
<evidence type="ECO:0000313" key="3">
    <source>
        <dbReference type="Proteomes" id="UP001500635"/>
    </source>
</evidence>
<dbReference type="EMBL" id="BAABFR010000074">
    <property type="protein sequence ID" value="GAA4399815.1"/>
    <property type="molecule type" value="Genomic_DNA"/>
</dbReference>
<evidence type="ECO:0000256" key="1">
    <source>
        <dbReference type="SAM" id="Phobius"/>
    </source>
</evidence>
<keyword evidence="3" id="KW-1185">Reference proteome</keyword>
<reference evidence="3" key="1">
    <citation type="journal article" date="2019" name="Int. J. Syst. Evol. Microbiol.">
        <title>The Global Catalogue of Microorganisms (GCM) 10K type strain sequencing project: providing services to taxonomists for standard genome sequencing and annotation.</title>
        <authorList>
            <consortium name="The Broad Institute Genomics Platform"/>
            <consortium name="The Broad Institute Genome Sequencing Center for Infectious Disease"/>
            <person name="Wu L."/>
            <person name="Ma J."/>
        </authorList>
    </citation>
    <scope>NUCLEOTIDE SEQUENCE [LARGE SCALE GENOMIC DNA]</scope>
    <source>
        <strain evidence="3">JCM 17688</strain>
    </source>
</reference>
<keyword evidence="1" id="KW-1133">Transmembrane helix</keyword>
<keyword evidence="1" id="KW-0472">Membrane</keyword>